<feature type="region of interest" description="Disordered" evidence="1">
    <location>
        <begin position="22"/>
        <end position="44"/>
    </location>
</feature>
<evidence type="ECO:0000256" key="1">
    <source>
        <dbReference type="SAM" id="MobiDB-lite"/>
    </source>
</evidence>
<organism evidence="2 3">
    <name type="scientific">Aspergillus heteromorphus CBS 117.55</name>
    <dbReference type="NCBI Taxonomy" id="1448321"/>
    <lineage>
        <taxon>Eukaryota</taxon>
        <taxon>Fungi</taxon>
        <taxon>Dikarya</taxon>
        <taxon>Ascomycota</taxon>
        <taxon>Pezizomycotina</taxon>
        <taxon>Eurotiomycetes</taxon>
        <taxon>Eurotiomycetidae</taxon>
        <taxon>Eurotiales</taxon>
        <taxon>Aspergillaceae</taxon>
        <taxon>Aspergillus</taxon>
        <taxon>Aspergillus subgen. Circumdati</taxon>
    </lineage>
</organism>
<evidence type="ECO:0000313" key="2">
    <source>
        <dbReference type="EMBL" id="PWY89304.1"/>
    </source>
</evidence>
<dbReference type="VEuPathDB" id="FungiDB:BO70DRAFT_426928"/>
<feature type="compositionally biased region" description="Polar residues" evidence="1">
    <location>
        <begin position="22"/>
        <end position="33"/>
    </location>
</feature>
<dbReference type="EMBL" id="MSFL01000004">
    <property type="protein sequence ID" value="PWY89304.1"/>
    <property type="molecule type" value="Genomic_DNA"/>
</dbReference>
<dbReference type="GeneID" id="37070080"/>
<evidence type="ECO:0000313" key="3">
    <source>
        <dbReference type="Proteomes" id="UP000247233"/>
    </source>
</evidence>
<dbReference type="RefSeq" id="XP_025402491.1">
    <property type="nucleotide sequence ID" value="XM_025547843.1"/>
</dbReference>
<name>A0A317WS78_9EURO</name>
<dbReference type="AlphaFoldDB" id="A0A317WS78"/>
<protein>
    <submittedName>
        <fullName evidence="2">Uncharacterized protein</fullName>
    </submittedName>
</protein>
<sequence length="131" mass="14521">MRYYMGRYVELCIDPNSLSLHSPNRSRPALTSSRQREDLSRDSSQQVVLGRWADISSASRCVGAGGGRRSVESYRSRLEIDASSGSPPRSLDADPGSETAYCILYSFCFCVGRSMRRLGRSHASNRGGFIF</sequence>
<comment type="caution">
    <text evidence="2">The sequence shown here is derived from an EMBL/GenBank/DDBJ whole genome shotgun (WGS) entry which is preliminary data.</text>
</comment>
<dbReference type="Proteomes" id="UP000247233">
    <property type="component" value="Unassembled WGS sequence"/>
</dbReference>
<reference evidence="2 3" key="1">
    <citation type="submission" date="2016-12" db="EMBL/GenBank/DDBJ databases">
        <title>The genomes of Aspergillus section Nigri reveals drivers in fungal speciation.</title>
        <authorList>
            <consortium name="DOE Joint Genome Institute"/>
            <person name="Vesth T.C."/>
            <person name="Nybo J."/>
            <person name="Theobald S."/>
            <person name="Brandl J."/>
            <person name="Frisvad J.C."/>
            <person name="Nielsen K.F."/>
            <person name="Lyhne E.K."/>
            <person name="Kogle M.E."/>
            <person name="Kuo A."/>
            <person name="Riley R."/>
            <person name="Clum A."/>
            <person name="Nolan M."/>
            <person name="Lipzen A."/>
            <person name="Salamov A."/>
            <person name="Henrissat B."/>
            <person name="Wiebenga A."/>
            <person name="De Vries R.P."/>
            <person name="Grigoriev I.V."/>
            <person name="Mortensen U.H."/>
            <person name="Andersen M.R."/>
            <person name="Baker S.E."/>
        </authorList>
    </citation>
    <scope>NUCLEOTIDE SEQUENCE [LARGE SCALE GENOMIC DNA]</scope>
    <source>
        <strain evidence="2 3">CBS 117.55</strain>
    </source>
</reference>
<gene>
    <name evidence="2" type="ORF">BO70DRAFT_426928</name>
</gene>
<keyword evidence="3" id="KW-1185">Reference proteome</keyword>
<proteinExistence type="predicted"/>
<accession>A0A317WS78</accession>